<reference evidence="1 2" key="1">
    <citation type="submission" date="2019-05" db="EMBL/GenBank/DDBJ databases">
        <authorList>
            <person name="Pope W.H."/>
            <person name="Garlena R.A."/>
            <person name="Russell D.A."/>
            <person name="Jacobs-Sera D."/>
            <person name="Hatfull G.F."/>
        </authorList>
    </citation>
    <scope>NUCLEOTIDE SEQUENCE [LARGE SCALE GENOMIC DNA]</scope>
</reference>
<keyword evidence="2" id="KW-1185">Reference proteome</keyword>
<sequence length="308" mass="34006">MGAAVSIKLPEDFGVNQLRKDVRDSLQTAGEQCIVLAMRHPVDDDDAEKCPVCDDDIYNDGEADCEVCYGTRYAHPVREAAKVWAVFSDQTNDETYTKQGVFQSDVREIQTEAFPRLMEHDYVVRVRRWTPDGRAAEIEGFYTVDKVIPNSVRTGNRFGQASWDIVGQKATVREVPRTSLAITKYPVLGKTFNAGLIEPVGTMATPAPAPPDTKVVYVPVISPGASTPDPDDSPPLVQMPPGTYWRRVFFHTQSAPAATWTIVHPFDYDPSVTLFVGGEEADTDVEYPNDHTVVLTFAEPQAGVAQLI</sequence>
<dbReference type="KEGG" id="vg:64766990"/>
<evidence type="ECO:0000313" key="2">
    <source>
        <dbReference type="Proteomes" id="UP000316777"/>
    </source>
</evidence>
<dbReference type="EMBL" id="MK937592">
    <property type="protein sequence ID" value="QDH91744.1"/>
    <property type="molecule type" value="Genomic_DNA"/>
</dbReference>
<protein>
    <submittedName>
        <fullName evidence="1">Uncharacterized protein</fullName>
    </submittedName>
</protein>
<gene>
    <name evidence="1" type="primary">69</name>
    <name evidence="1" type="ORF">SEA_PHRAPPUCCINO_69</name>
</gene>
<evidence type="ECO:0000313" key="1">
    <source>
        <dbReference type="EMBL" id="QDH91744.1"/>
    </source>
</evidence>
<accession>A0A514DDR1</accession>
<dbReference type="Proteomes" id="UP000316777">
    <property type="component" value="Segment"/>
</dbReference>
<name>A0A514DDR1_9CAUD</name>
<dbReference type="RefSeq" id="YP_010059758.1">
    <property type="nucleotide sequence ID" value="NC_054727.1"/>
</dbReference>
<proteinExistence type="predicted"/>
<organism evidence="1 2">
    <name type="scientific">Mycobacterium phage Phrappuccino</name>
    <dbReference type="NCBI Taxonomy" id="2591223"/>
    <lineage>
        <taxon>Viruses</taxon>
        <taxon>Duplodnaviria</taxon>
        <taxon>Heunggongvirae</taxon>
        <taxon>Uroviricota</taxon>
        <taxon>Caudoviricetes</taxon>
        <taxon>Phrappuccinovirus</taxon>
        <taxon>Phrappuccinovirus phrappuccino</taxon>
        <taxon>Phreappuccinovirus Phrappuccino</taxon>
    </lineage>
</organism>
<dbReference type="GeneID" id="64766990"/>